<dbReference type="Pfam" id="PF21101">
    <property type="entry name" value="YqgU"/>
    <property type="match status" value="1"/>
</dbReference>
<sequence length="381" mass="43086">MFSVKNKQALYLILFLLCNILLYGCSKESVPKSLPQSLHNNELKKKEIPLSFIGGKLMLPIKEMKGSFSSASGWLDNQTILYVTETSEGSSIFSYDLVEGQSTLLYSSVYPIVSVTISPSRNSILIHSSPNSSMGLVTIISSSGKIILSSEIPSNELAIEWNEYNENLLLITSFTEDWQYHTYTLDISKNTLAQITIPQPFAYWSNVNELLYLDWRTDSPSLSAPLKKYNINSKVSKDVLKDVYQVDVFPKHTLTITIDPSEESSVGSYTFFDQDFQVKSKLLLPQLSNFSGWSVPFYDFNKDSHEFFTFKPQYSSEIDTYEGTFDLIKFSVESNEEFVVIEDIVNEPISCSPNGTLCLYGYSLEKILLLGEKKKLGLIEE</sequence>
<proteinExistence type="predicted"/>
<protein>
    <recommendedName>
        <fullName evidence="1">YqgU-like 6-bladed beta-propeller domain-containing protein</fullName>
    </recommendedName>
</protein>
<keyword evidence="3" id="KW-1185">Reference proteome</keyword>
<dbReference type="EMBL" id="JBHLUU010000015">
    <property type="protein sequence ID" value="MFC0474457.1"/>
    <property type="molecule type" value="Genomic_DNA"/>
</dbReference>
<name>A0ABV6KMB5_9BACI</name>
<accession>A0ABV6KMB5</accession>
<evidence type="ECO:0000313" key="3">
    <source>
        <dbReference type="Proteomes" id="UP001589738"/>
    </source>
</evidence>
<comment type="caution">
    <text evidence="2">The sequence shown here is derived from an EMBL/GenBank/DDBJ whole genome shotgun (WGS) entry which is preliminary data.</text>
</comment>
<reference evidence="2 3" key="1">
    <citation type="submission" date="2024-09" db="EMBL/GenBank/DDBJ databases">
        <authorList>
            <person name="Sun Q."/>
            <person name="Mori K."/>
        </authorList>
    </citation>
    <scope>NUCLEOTIDE SEQUENCE [LARGE SCALE GENOMIC DNA]</scope>
    <source>
        <strain evidence="2 3">CGMCC 1.9126</strain>
    </source>
</reference>
<gene>
    <name evidence="2" type="ORF">ACFFHF_03980</name>
</gene>
<dbReference type="RefSeq" id="WP_160546589.1">
    <property type="nucleotide sequence ID" value="NZ_JBHLUU010000015.1"/>
</dbReference>
<organism evidence="2 3">
    <name type="scientific">Robertmurraya beringensis</name>
    <dbReference type="NCBI Taxonomy" id="641660"/>
    <lineage>
        <taxon>Bacteria</taxon>
        <taxon>Bacillati</taxon>
        <taxon>Bacillota</taxon>
        <taxon>Bacilli</taxon>
        <taxon>Bacillales</taxon>
        <taxon>Bacillaceae</taxon>
        <taxon>Robertmurraya</taxon>
    </lineage>
</organism>
<dbReference type="SUPFAM" id="SSF69304">
    <property type="entry name" value="Tricorn protease N-terminal domain"/>
    <property type="match status" value="1"/>
</dbReference>
<dbReference type="PROSITE" id="PS51257">
    <property type="entry name" value="PROKAR_LIPOPROTEIN"/>
    <property type="match status" value="1"/>
</dbReference>
<evidence type="ECO:0000313" key="2">
    <source>
        <dbReference type="EMBL" id="MFC0474457.1"/>
    </source>
</evidence>
<evidence type="ECO:0000259" key="1">
    <source>
        <dbReference type="Pfam" id="PF21101"/>
    </source>
</evidence>
<feature type="domain" description="YqgU-like 6-bladed beta-propeller" evidence="1">
    <location>
        <begin position="97"/>
        <end position="361"/>
    </location>
</feature>
<dbReference type="InterPro" id="IPR048421">
    <property type="entry name" value="YqgU_beta-prop"/>
</dbReference>
<dbReference type="Proteomes" id="UP001589738">
    <property type="component" value="Unassembled WGS sequence"/>
</dbReference>